<dbReference type="EMBL" id="BKCG01000004">
    <property type="protein sequence ID" value="GER59857.1"/>
    <property type="molecule type" value="Genomic_DNA"/>
</dbReference>
<evidence type="ECO:0000313" key="6">
    <source>
        <dbReference type="EMBL" id="GER59857.1"/>
    </source>
</evidence>
<dbReference type="PANTHER" id="PTHR30329">
    <property type="entry name" value="STATOR ELEMENT OF FLAGELLAR MOTOR COMPLEX"/>
    <property type="match status" value="1"/>
</dbReference>
<dbReference type="OrthoDB" id="9782229at2"/>
<dbReference type="AlphaFoldDB" id="A0A5J4J5W2"/>
<evidence type="ECO:0000256" key="4">
    <source>
        <dbReference type="PROSITE-ProRule" id="PRU00473"/>
    </source>
</evidence>
<dbReference type="GO" id="GO:0009279">
    <property type="term" value="C:cell outer membrane"/>
    <property type="evidence" value="ECO:0007669"/>
    <property type="project" value="UniProtKB-SubCell"/>
</dbReference>
<dbReference type="CDD" id="cd07185">
    <property type="entry name" value="OmpA_C-like"/>
    <property type="match status" value="2"/>
</dbReference>
<reference evidence="6 7" key="1">
    <citation type="submission" date="2019-08" db="EMBL/GenBank/DDBJ databases">
        <title>Draft genome sequence of Ulvibacter marinus type strain NBRC 109484.</title>
        <authorList>
            <person name="Kawano K."/>
            <person name="Ushijima N."/>
            <person name="Kihara M."/>
            <person name="Itoh H."/>
        </authorList>
    </citation>
    <scope>NUCLEOTIDE SEQUENCE [LARGE SCALE GENOMIC DNA]</scope>
    <source>
        <strain evidence="6 7">NBRC 109484</strain>
    </source>
</reference>
<sequence length="276" mass="31405">MNTYARFLIITICLIGSQWNTSAQETEQRFSLYFENDKDALTLDHLKVIDSIKGSHNKGDLDVHIKGYTNNVGDSDYNLKLSKRRAANVTKMLREFTIISSQGYGEIASEAVKNRRVDILVHHKDEHVYEPNEVVIPPISETPKIAPIAIKSDLKKGDRITIDGVMFYKDRDVILEESIPVLNNLLHFLEENPDVKFKLIGHICCGDTSNPGRDLINLRTKKRNLSEARAKSVYNYLRKNGIDGKRMRYIGMAFIQPLGGTDEDDRRVEIEITAVN</sequence>
<dbReference type="PROSITE" id="PS51123">
    <property type="entry name" value="OMPA_2"/>
    <property type="match status" value="2"/>
</dbReference>
<dbReference type="Proteomes" id="UP000326509">
    <property type="component" value="Unassembled WGS sequence"/>
</dbReference>
<comment type="caution">
    <text evidence="6">The sequence shown here is derived from an EMBL/GenBank/DDBJ whole genome shotgun (WGS) entry which is preliminary data.</text>
</comment>
<dbReference type="SUPFAM" id="SSF103088">
    <property type="entry name" value="OmpA-like"/>
    <property type="match status" value="2"/>
</dbReference>
<dbReference type="Gene3D" id="3.30.1330.60">
    <property type="entry name" value="OmpA-like domain"/>
    <property type="match status" value="2"/>
</dbReference>
<comment type="subcellular location">
    <subcellularLocation>
        <location evidence="1">Cell outer membrane</location>
    </subcellularLocation>
</comment>
<dbReference type="InterPro" id="IPR006665">
    <property type="entry name" value="OmpA-like"/>
</dbReference>
<evidence type="ECO:0000313" key="7">
    <source>
        <dbReference type="Proteomes" id="UP000326509"/>
    </source>
</evidence>
<dbReference type="PRINTS" id="PR01021">
    <property type="entry name" value="OMPADOMAIN"/>
</dbReference>
<organism evidence="6 7">
    <name type="scientific">Patiriisocius marinus</name>
    <dbReference type="NCBI Taxonomy" id="1397112"/>
    <lineage>
        <taxon>Bacteria</taxon>
        <taxon>Pseudomonadati</taxon>
        <taxon>Bacteroidota</taxon>
        <taxon>Flavobacteriia</taxon>
        <taxon>Flavobacteriales</taxon>
        <taxon>Flavobacteriaceae</taxon>
        <taxon>Patiriisocius</taxon>
    </lineage>
</organism>
<name>A0A5J4J5W2_9FLAO</name>
<gene>
    <name evidence="6" type="ORF">ULMA_19650</name>
</gene>
<dbReference type="RefSeq" id="WP_151674306.1">
    <property type="nucleotide sequence ID" value="NZ_BKCG01000004.1"/>
</dbReference>
<feature type="domain" description="OmpA-like" evidence="5">
    <location>
        <begin position="154"/>
        <end position="276"/>
    </location>
</feature>
<dbReference type="PANTHER" id="PTHR30329:SF21">
    <property type="entry name" value="LIPOPROTEIN YIAD-RELATED"/>
    <property type="match status" value="1"/>
</dbReference>
<keyword evidence="7" id="KW-1185">Reference proteome</keyword>
<keyword evidence="2 4" id="KW-0472">Membrane</keyword>
<dbReference type="InterPro" id="IPR006664">
    <property type="entry name" value="OMP_bac"/>
</dbReference>
<evidence type="ECO:0000256" key="2">
    <source>
        <dbReference type="ARBA" id="ARBA00023136"/>
    </source>
</evidence>
<keyword evidence="3" id="KW-0998">Cell outer membrane</keyword>
<dbReference type="InterPro" id="IPR050330">
    <property type="entry name" value="Bact_OuterMem_StrucFunc"/>
</dbReference>
<proteinExistence type="predicted"/>
<evidence type="ECO:0000259" key="5">
    <source>
        <dbReference type="PROSITE" id="PS51123"/>
    </source>
</evidence>
<dbReference type="Pfam" id="PF00691">
    <property type="entry name" value="OmpA"/>
    <property type="match status" value="2"/>
</dbReference>
<feature type="domain" description="OmpA-like" evidence="5">
    <location>
        <begin position="21"/>
        <end position="125"/>
    </location>
</feature>
<dbReference type="InterPro" id="IPR036737">
    <property type="entry name" value="OmpA-like_sf"/>
</dbReference>
<protein>
    <submittedName>
        <fullName evidence="6">Membrane protein</fullName>
    </submittedName>
</protein>
<evidence type="ECO:0000256" key="3">
    <source>
        <dbReference type="ARBA" id="ARBA00023237"/>
    </source>
</evidence>
<evidence type="ECO:0000256" key="1">
    <source>
        <dbReference type="ARBA" id="ARBA00004442"/>
    </source>
</evidence>
<accession>A0A5J4J5W2</accession>